<organism evidence="2 3">
    <name type="scientific">Monoraphidium neglectum</name>
    <dbReference type="NCBI Taxonomy" id="145388"/>
    <lineage>
        <taxon>Eukaryota</taxon>
        <taxon>Viridiplantae</taxon>
        <taxon>Chlorophyta</taxon>
        <taxon>core chlorophytes</taxon>
        <taxon>Chlorophyceae</taxon>
        <taxon>CS clade</taxon>
        <taxon>Sphaeropleales</taxon>
        <taxon>Selenastraceae</taxon>
        <taxon>Monoraphidium</taxon>
    </lineage>
</organism>
<feature type="non-terminal residue" evidence="2">
    <location>
        <position position="68"/>
    </location>
</feature>
<evidence type="ECO:0000313" key="2">
    <source>
        <dbReference type="EMBL" id="KIZ00817.1"/>
    </source>
</evidence>
<evidence type="ECO:0000313" key="3">
    <source>
        <dbReference type="Proteomes" id="UP000054498"/>
    </source>
</evidence>
<dbReference type="RefSeq" id="XP_013899836.1">
    <property type="nucleotide sequence ID" value="XM_014044382.1"/>
</dbReference>
<feature type="non-terminal residue" evidence="2">
    <location>
        <position position="1"/>
    </location>
</feature>
<dbReference type="KEGG" id="mng:MNEG_7148"/>
<evidence type="ECO:0000256" key="1">
    <source>
        <dbReference type="SAM" id="MobiDB-lite"/>
    </source>
</evidence>
<protein>
    <submittedName>
        <fullName evidence="2">Uncharacterized protein</fullName>
    </submittedName>
</protein>
<dbReference type="Proteomes" id="UP000054498">
    <property type="component" value="Unassembled WGS sequence"/>
</dbReference>
<dbReference type="EMBL" id="KK101457">
    <property type="protein sequence ID" value="KIZ00817.1"/>
    <property type="molecule type" value="Genomic_DNA"/>
</dbReference>
<name>A0A0D2MJL1_9CHLO</name>
<dbReference type="AlphaFoldDB" id="A0A0D2MJL1"/>
<dbReference type="GeneID" id="25740024"/>
<reference evidence="2 3" key="1">
    <citation type="journal article" date="2013" name="BMC Genomics">
        <title>Reconstruction of the lipid metabolism for the microalga Monoraphidium neglectum from its genome sequence reveals characteristics suitable for biofuel production.</title>
        <authorList>
            <person name="Bogen C."/>
            <person name="Al-Dilaimi A."/>
            <person name="Albersmeier A."/>
            <person name="Wichmann J."/>
            <person name="Grundmann M."/>
            <person name="Rupp O."/>
            <person name="Lauersen K.J."/>
            <person name="Blifernez-Klassen O."/>
            <person name="Kalinowski J."/>
            <person name="Goesmann A."/>
            <person name="Mussgnug J.H."/>
            <person name="Kruse O."/>
        </authorList>
    </citation>
    <scope>NUCLEOTIDE SEQUENCE [LARGE SCALE GENOMIC DNA]</scope>
    <source>
        <strain evidence="2 3">SAG 48.87</strain>
    </source>
</reference>
<proteinExistence type="predicted"/>
<feature type="compositionally biased region" description="Gly residues" evidence="1">
    <location>
        <begin position="37"/>
        <end position="50"/>
    </location>
</feature>
<gene>
    <name evidence="2" type="ORF">MNEG_7148</name>
</gene>
<keyword evidence="3" id="KW-1185">Reference proteome</keyword>
<accession>A0A0D2MJL1</accession>
<feature type="region of interest" description="Disordered" evidence="1">
    <location>
        <begin position="37"/>
        <end position="68"/>
    </location>
</feature>
<sequence length="68" mass="6146">APAPGGARAVRLALHPIDNGQGVQEAGGAGGRQSCGVGAGGAAGAAGGRGSRGRQVIKGRAPGCAGGS</sequence>